<dbReference type="NCBIfam" id="NF004684">
    <property type="entry name" value="PRK06027.1"/>
    <property type="match status" value="1"/>
</dbReference>
<feature type="domain" description="ACT" evidence="5">
    <location>
        <begin position="11"/>
        <end position="83"/>
    </location>
</feature>
<comment type="caution">
    <text evidence="6">The sequence shown here is derived from an EMBL/GenBank/DDBJ whole genome shotgun (WGS) entry which is preliminary data.</text>
</comment>
<dbReference type="EMBL" id="PDUD01000029">
    <property type="protein sequence ID" value="PHN03722.1"/>
    <property type="molecule type" value="Genomic_DNA"/>
</dbReference>
<dbReference type="EC" id="3.5.1.10" evidence="3 4"/>
<comment type="catalytic activity">
    <reaction evidence="3">
        <text>(6R)-10-formyltetrahydrofolate + H2O = (6S)-5,6,7,8-tetrahydrofolate + formate + H(+)</text>
        <dbReference type="Rhea" id="RHEA:19833"/>
        <dbReference type="ChEBI" id="CHEBI:15377"/>
        <dbReference type="ChEBI" id="CHEBI:15378"/>
        <dbReference type="ChEBI" id="CHEBI:15740"/>
        <dbReference type="ChEBI" id="CHEBI:57453"/>
        <dbReference type="ChEBI" id="CHEBI:195366"/>
        <dbReference type="EC" id="3.5.1.10"/>
    </reaction>
</comment>
<dbReference type="InterPro" id="IPR002376">
    <property type="entry name" value="Formyl_transf_N"/>
</dbReference>
<dbReference type="Pfam" id="PF00551">
    <property type="entry name" value="Formyl_trans_N"/>
    <property type="match status" value="1"/>
</dbReference>
<keyword evidence="3" id="KW-0658">Purine biosynthesis</keyword>
<dbReference type="InterPro" id="IPR044074">
    <property type="entry name" value="PurU_ACT"/>
</dbReference>
<dbReference type="AlphaFoldDB" id="A0A2D0N5A5"/>
<comment type="pathway">
    <text evidence="3">Purine metabolism; IMP biosynthesis via de novo pathway; formate from 10-formyl-5,6,7,8-tetrahydrofolate: step 1/1.</text>
</comment>
<organism evidence="6 7">
    <name type="scientific">Flavilitoribacter nigricans (strain ATCC 23147 / DSM 23189 / NBRC 102662 / NCIMB 1420 / SS-2)</name>
    <name type="common">Lewinella nigricans</name>
    <dbReference type="NCBI Taxonomy" id="1122177"/>
    <lineage>
        <taxon>Bacteria</taxon>
        <taxon>Pseudomonadati</taxon>
        <taxon>Bacteroidota</taxon>
        <taxon>Saprospiria</taxon>
        <taxon>Saprospirales</taxon>
        <taxon>Lewinellaceae</taxon>
        <taxon>Flavilitoribacter</taxon>
    </lineage>
</organism>
<dbReference type="RefSeq" id="WP_099152755.1">
    <property type="nucleotide sequence ID" value="NZ_PDUD01000029.1"/>
</dbReference>
<evidence type="ECO:0000259" key="5">
    <source>
        <dbReference type="PROSITE" id="PS51671"/>
    </source>
</evidence>
<comment type="similarity">
    <text evidence="3">Belongs to the PurU family.</text>
</comment>
<dbReference type="HAMAP" id="MF_01927">
    <property type="entry name" value="PurU"/>
    <property type="match status" value="1"/>
</dbReference>
<comment type="function">
    <text evidence="3">Catalyzes the hydrolysis of 10-formyltetrahydrofolate (formyl-FH4) to formate and tetrahydrofolate (FH4).</text>
</comment>
<dbReference type="GO" id="GO:0006730">
    <property type="term" value="P:one-carbon metabolic process"/>
    <property type="evidence" value="ECO:0007669"/>
    <property type="project" value="UniProtKB-KW"/>
</dbReference>
<dbReference type="NCBIfam" id="TIGR00655">
    <property type="entry name" value="PurU"/>
    <property type="match status" value="1"/>
</dbReference>
<feature type="active site" evidence="3">
    <location>
        <position position="234"/>
    </location>
</feature>
<dbReference type="PANTHER" id="PTHR42706">
    <property type="entry name" value="FORMYLTETRAHYDROFOLATE DEFORMYLASE"/>
    <property type="match status" value="1"/>
</dbReference>
<keyword evidence="7" id="KW-1185">Reference proteome</keyword>
<dbReference type="OrthoDB" id="9806170at2"/>
<dbReference type="GO" id="GO:0008864">
    <property type="term" value="F:formyltetrahydrofolate deformylase activity"/>
    <property type="evidence" value="ECO:0007669"/>
    <property type="project" value="UniProtKB-UniRule"/>
</dbReference>
<keyword evidence="2 3" id="KW-0378">Hydrolase</keyword>
<dbReference type="Gene3D" id="3.40.50.170">
    <property type="entry name" value="Formyl transferase, N-terminal domain"/>
    <property type="match status" value="1"/>
</dbReference>
<evidence type="ECO:0000256" key="3">
    <source>
        <dbReference type="HAMAP-Rule" id="MF_01927"/>
    </source>
</evidence>
<name>A0A2D0N5A5_FLAN2</name>
<dbReference type="PANTHER" id="PTHR42706:SF1">
    <property type="entry name" value="FORMYLTETRAHYDROFOLATE DEFORMYLASE 2, MITOCHONDRIAL"/>
    <property type="match status" value="1"/>
</dbReference>
<reference evidence="6 7" key="1">
    <citation type="submission" date="2017-10" db="EMBL/GenBank/DDBJ databases">
        <title>The draft genome sequence of Lewinella nigricans NBRC 102662.</title>
        <authorList>
            <person name="Wang K."/>
        </authorList>
    </citation>
    <scope>NUCLEOTIDE SEQUENCE [LARGE SCALE GENOMIC DNA]</scope>
    <source>
        <strain evidence="6 7">NBRC 102662</strain>
    </source>
</reference>
<sequence>MGISAGDNTAILLIHCPDQMGLVAAVTDFLHKNNGNVISLDQHVEQDIQHFFMRVEWELEGFSIPQEKIDEFFGTLVGRKFQMHWQLHFTNRKPRMAVFVSKMSHCLYDILQRYVSGEWAVDIPCIISNHDNLHYIAERFDIPFHVIPINKENKAEQEAAELKLLLELDVDFVVLARYMQILSDEFVSALPNRIINIHHSFLPAFKGARPYHSAFNRGVKIIGATSHYVTADLDEGPIIAQDVVAVSHKDSITDLTRKGKNLEKVVLAEAIWLELQHKILPYRNKTIVF</sequence>
<dbReference type="CDD" id="cd04875">
    <property type="entry name" value="ACT_F4HF-DF"/>
    <property type="match status" value="1"/>
</dbReference>
<protein>
    <recommendedName>
        <fullName evidence="3 4">Formyltetrahydrofolate deformylase</fullName>
        <ecNumber evidence="3 4">3.5.1.10</ecNumber>
    </recommendedName>
    <alternativeName>
        <fullName evidence="3">Formyl-FH(4) hydrolase</fullName>
    </alternativeName>
</protein>
<gene>
    <name evidence="3 6" type="primary">purU</name>
    <name evidence="6" type="ORF">CRP01_24520</name>
</gene>
<evidence type="ECO:0000313" key="6">
    <source>
        <dbReference type="EMBL" id="PHN03722.1"/>
    </source>
</evidence>
<dbReference type="GO" id="GO:0006189">
    <property type="term" value="P:'de novo' IMP biosynthetic process"/>
    <property type="evidence" value="ECO:0007669"/>
    <property type="project" value="UniProtKB-UniRule"/>
</dbReference>
<dbReference type="CDD" id="cd08648">
    <property type="entry name" value="FMT_core_Formyl-FH4-Hydrolase_C"/>
    <property type="match status" value="1"/>
</dbReference>
<dbReference type="Gene3D" id="3.30.70.260">
    <property type="match status" value="1"/>
</dbReference>
<dbReference type="PIRSF" id="PIRSF036480">
    <property type="entry name" value="FormyFH4_hydr"/>
    <property type="match status" value="1"/>
</dbReference>
<evidence type="ECO:0000256" key="1">
    <source>
        <dbReference type="ARBA" id="ARBA00022563"/>
    </source>
</evidence>
<keyword evidence="1 3" id="KW-0554">One-carbon metabolism</keyword>
<dbReference type="InterPro" id="IPR041729">
    <property type="entry name" value="Formyl-FH4-Hydrolase_C"/>
</dbReference>
<dbReference type="SUPFAM" id="SSF55021">
    <property type="entry name" value="ACT-like"/>
    <property type="match status" value="1"/>
</dbReference>
<dbReference type="UniPathway" id="UPA00074">
    <property type="reaction ID" value="UER00170"/>
</dbReference>
<dbReference type="InterPro" id="IPR036477">
    <property type="entry name" value="Formyl_transf_N_sf"/>
</dbReference>
<dbReference type="InterPro" id="IPR002912">
    <property type="entry name" value="ACT_dom"/>
</dbReference>
<proteinExistence type="inferred from homology"/>
<evidence type="ECO:0000313" key="7">
    <source>
        <dbReference type="Proteomes" id="UP000223913"/>
    </source>
</evidence>
<dbReference type="InterPro" id="IPR045865">
    <property type="entry name" value="ACT-like_dom_sf"/>
</dbReference>
<dbReference type="InterPro" id="IPR004810">
    <property type="entry name" value="PurU"/>
</dbReference>
<dbReference type="Proteomes" id="UP000223913">
    <property type="component" value="Unassembled WGS sequence"/>
</dbReference>
<evidence type="ECO:0000256" key="4">
    <source>
        <dbReference type="NCBIfam" id="TIGR00655"/>
    </source>
</evidence>
<dbReference type="SUPFAM" id="SSF53328">
    <property type="entry name" value="Formyltransferase"/>
    <property type="match status" value="1"/>
</dbReference>
<accession>A0A2D0N5A5</accession>
<dbReference type="PRINTS" id="PR01575">
    <property type="entry name" value="FFH4HYDRLASE"/>
</dbReference>
<evidence type="ECO:0000256" key="2">
    <source>
        <dbReference type="ARBA" id="ARBA00022801"/>
    </source>
</evidence>
<dbReference type="PROSITE" id="PS51671">
    <property type="entry name" value="ACT"/>
    <property type="match status" value="1"/>
</dbReference>
<dbReference type="Pfam" id="PF01842">
    <property type="entry name" value="ACT"/>
    <property type="match status" value="1"/>
</dbReference>